<keyword evidence="3" id="KW-0472">Membrane</keyword>
<dbReference type="GO" id="GO:0043709">
    <property type="term" value="P:cell adhesion involved in single-species biofilm formation"/>
    <property type="evidence" value="ECO:0007669"/>
    <property type="project" value="TreeGrafter"/>
</dbReference>
<dbReference type="GO" id="GO:0005886">
    <property type="term" value="C:plasma membrane"/>
    <property type="evidence" value="ECO:0007669"/>
    <property type="project" value="TreeGrafter"/>
</dbReference>
<dbReference type="InterPro" id="IPR000160">
    <property type="entry name" value="GGDEF_dom"/>
</dbReference>
<evidence type="ECO:0000256" key="1">
    <source>
        <dbReference type="ARBA" id="ARBA00012528"/>
    </source>
</evidence>
<dbReference type="SUPFAM" id="SSF55073">
    <property type="entry name" value="Nucleotide cyclase"/>
    <property type="match status" value="1"/>
</dbReference>
<evidence type="ECO:0000313" key="5">
    <source>
        <dbReference type="EMBL" id="ATX79396.1"/>
    </source>
</evidence>
<dbReference type="Gene3D" id="3.30.450.20">
    <property type="entry name" value="PAS domain"/>
    <property type="match status" value="1"/>
</dbReference>
<dbReference type="AlphaFoldDB" id="A0A2K8L591"/>
<dbReference type="OrthoDB" id="5289318at2"/>
<feature type="domain" description="GGDEF" evidence="4">
    <location>
        <begin position="390"/>
        <end position="524"/>
    </location>
</feature>
<feature type="transmembrane region" description="Helical" evidence="3">
    <location>
        <begin position="20"/>
        <end position="40"/>
    </location>
</feature>
<sequence>MVLPDPAASVDRPPEKPKLKWAVLVPFSAVVVLVVALFAYTTYRQQQQDLEHEARRVSSSIQYLYQKGLFDHAEILAAATESIVNNELMAAALIRNDRQRLLVLSRKHFSDIKAKYGITHWYFTDKSRVNLLRVHQPKRHGDKINRFTMMEAERTGSASYGMEIGPLGTFTLRYVYPWYVTNGETSTLIGYVEVGMEVEHLFDEIENMMDVGISVFIEKSLLTRERWEEGVKMLGRVPNWDRFENLVSTAFRQEKVSAPLLDQFASGGRSVDIKPLDMASGEINFRVVPVSLKDVRKEHIGFAVAFMDITSKSMAARGKVITALAIAIFVGLSLFAFFYRLLGETENRLLKADEKLREMATHDGLTGLLNHRMFQNQLEIESQRAARYGKQVTMLMIDVDFFKKVNDNYGHSTGDFVLKRISKLITDQCRNIDTICRYGGEEIAVLLPETPLEEGVHAAERIRMHIESDTFEGSGIENLKVSASIGVSAFPSHAGTPSELAQSADNALYVAKESGRNKVVAAEQA</sequence>
<dbReference type="NCBIfam" id="TIGR00254">
    <property type="entry name" value="GGDEF"/>
    <property type="match status" value="1"/>
</dbReference>
<keyword evidence="3" id="KW-1133">Transmembrane helix</keyword>
<dbReference type="InterPro" id="IPR029151">
    <property type="entry name" value="Sensor-like_sf"/>
</dbReference>
<evidence type="ECO:0000256" key="2">
    <source>
        <dbReference type="ARBA" id="ARBA00034247"/>
    </source>
</evidence>
<evidence type="ECO:0000256" key="3">
    <source>
        <dbReference type="SAM" id="Phobius"/>
    </source>
</evidence>
<dbReference type="Pfam" id="PF00990">
    <property type="entry name" value="GGDEF"/>
    <property type="match status" value="1"/>
</dbReference>
<dbReference type="InterPro" id="IPR043128">
    <property type="entry name" value="Rev_trsase/Diguanyl_cyclase"/>
</dbReference>
<dbReference type="KEGG" id="maes:Ga0123461_0976"/>
<dbReference type="EC" id="2.7.7.65" evidence="1"/>
<dbReference type="PANTHER" id="PTHR45138">
    <property type="entry name" value="REGULATORY COMPONENTS OF SENSORY TRANSDUCTION SYSTEM"/>
    <property type="match status" value="1"/>
</dbReference>
<reference evidence="5 6" key="1">
    <citation type="submission" date="2016-12" db="EMBL/GenBank/DDBJ databases">
        <title>Isolation and genomic insights into novel planktonic Zetaproteobacteria from stratified waters of the Chesapeake Bay.</title>
        <authorList>
            <person name="McAllister S.M."/>
            <person name="Kato S."/>
            <person name="Chan C.S."/>
            <person name="Chiu B.K."/>
            <person name="Field E.K."/>
        </authorList>
    </citation>
    <scope>NUCLEOTIDE SEQUENCE [LARGE SCALE GENOMIC DNA]</scope>
    <source>
        <strain evidence="5 6">CP-5</strain>
    </source>
</reference>
<gene>
    <name evidence="5" type="ORF">Ga0123461_0976</name>
</gene>
<dbReference type="InterPro" id="IPR029787">
    <property type="entry name" value="Nucleotide_cyclase"/>
</dbReference>
<dbReference type="InterPro" id="IPR050469">
    <property type="entry name" value="Diguanylate_Cyclase"/>
</dbReference>
<proteinExistence type="predicted"/>
<dbReference type="SMART" id="SM00267">
    <property type="entry name" value="GGDEF"/>
    <property type="match status" value="1"/>
</dbReference>
<name>A0A2K8L591_MARES</name>
<keyword evidence="3" id="KW-0812">Transmembrane</keyword>
<dbReference type="CDD" id="cd01949">
    <property type="entry name" value="GGDEF"/>
    <property type="match status" value="1"/>
</dbReference>
<keyword evidence="6" id="KW-1185">Reference proteome</keyword>
<dbReference type="RefSeq" id="WP_100277294.1">
    <property type="nucleotide sequence ID" value="NZ_CP018799.1"/>
</dbReference>
<dbReference type="FunFam" id="3.30.70.270:FF:000001">
    <property type="entry name" value="Diguanylate cyclase domain protein"/>
    <property type="match status" value="1"/>
</dbReference>
<dbReference type="InterPro" id="IPR029150">
    <property type="entry name" value="dCache_3"/>
</dbReference>
<dbReference type="PANTHER" id="PTHR45138:SF9">
    <property type="entry name" value="DIGUANYLATE CYCLASE DGCM-RELATED"/>
    <property type="match status" value="1"/>
</dbReference>
<dbReference type="SUPFAM" id="SSF103190">
    <property type="entry name" value="Sensory domain-like"/>
    <property type="match status" value="1"/>
</dbReference>
<dbReference type="GO" id="GO:0052621">
    <property type="term" value="F:diguanylate cyclase activity"/>
    <property type="evidence" value="ECO:0007669"/>
    <property type="project" value="UniProtKB-EC"/>
</dbReference>
<dbReference type="EMBL" id="CP018799">
    <property type="protein sequence ID" value="ATX79396.1"/>
    <property type="molecule type" value="Genomic_DNA"/>
</dbReference>
<protein>
    <recommendedName>
        <fullName evidence="1">diguanylate cyclase</fullName>
        <ecNumber evidence="1">2.7.7.65</ecNumber>
    </recommendedName>
</protein>
<evidence type="ECO:0000313" key="6">
    <source>
        <dbReference type="Proteomes" id="UP000231701"/>
    </source>
</evidence>
<dbReference type="PROSITE" id="PS50887">
    <property type="entry name" value="GGDEF"/>
    <property type="match status" value="1"/>
</dbReference>
<dbReference type="GO" id="GO:1902201">
    <property type="term" value="P:negative regulation of bacterial-type flagellum-dependent cell motility"/>
    <property type="evidence" value="ECO:0007669"/>
    <property type="project" value="TreeGrafter"/>
</dbReference>
<evidence type="ECO:0000259" key="4">
    <source>
        <dbReference type="PROSITE" id="PS50887"/>
    </source>
</evidence>
<dbReference type="Pfam" id="PF14827">
    <property type="entry name" value="dCache_3"/>
    <property type="match status" value="1"/>
</dbReference>
<dbReference type="Gene3D" id="3.30.70.270">
    <property type="match status" value="1"/>
</dbReference>
<accession>A0A2K8L591</accession>
<comment type="catalytic activity">
    <reaction evidence="2">
        <text>2 GTP = 3',3'-c-di-GMP + 2 diphosphate</text>
        <dbReference type="Rhea" id="RHEA:24898"/>
        <dbReference type="ChEBI" id="CHEBI:33019"/>
        <dbReference type="ChEBI" id="CHEBI:37565"/>
        <dbReference type="ChEBI" id="CHEBI:58805"/>
        <dbReference type="EC" id="2.7.7.65"/>
    </reaction>
</comment>
<feature type="transmembrane region" description="Helical" evidence="3">
    <location>
        <begin position="320"/>
        <end position="342"/>
    </location>
</feature>
<dbReference type="Proteomes" id="UP000231701">
    <property type="component" value="Chromosome"/>
</dbReference>
<organism evidence="5 6">
    <name type="scientific">Mariprofundus aestuarium</name>
    <dbReference type="NCBI Taxonomy" id="1921086"/>
    <lineage>
        <taxon>Bacteria</taxon>
        <taxon>Pseudomonadati</taxon>
        <taxon>Pseudomonadota</taxon>
        <taxon>Candidatius Mariprofundia</taxon>
        <taxon>Mariprofundales</taxon>
        <taxon>Mariprofundaceae</taxon>
        <taxon>Mariprofundus</taxon>
    </lineage>
</organism>